<evidence type="ECO:0000259" key="1">
    <source>
        <dbReference type="Pfam" id="PF09414"/>
    </source>
</evidence>
<dbReference type="InterPro" id="IPR021122">
    <property type="entry name" value="RNA_ligase_dom_REL/Rnl2"/>
</dbReference>
<reference evidence="2" key="1">
    <citation type="submission" date="2022-12" db="EMBL/GenBank/DDBJ databases">
        <title>Paraconexibacter alkalitolerans sp. nov. and Baekduia alba sp. nov., isolated from soil and emended description of the genera Paraconexibacter (Chun et al., 2020) and Baekduia (An et al., 2020).</title>
        <authorList>
            <person name="Vieira S."/>
            <person name="Huber K.J."/>
            <person name="Geppert A."/>
            <person name="Wolf J."/>
            <person name="Neumann-Schaal M."/>
            <person name="Muesken M."/>
            <person name="Overmann J."/>
        </authorList>
    </citation>
    <scope>NUCLEOTIDE SEQUENCE</scope>
    <source>
        <strain evidence="2">AEG42_29</strain>
    </source>
</reference>
<dbReference type="EMBL" id="CP114014">
    <property type="protein sequence ID" value="XAY05144.1"/>
    <property type="molecule type" value="Genomic_DNA"/>
</dbReference>
<dbReference type="KEGG" id="parq:DSM112329_01988"/>
<dbReference type="SUPFAM" id="SSF56091">
    <property type="entry name" value="DNA ligase/mRNA capping enzyme, catalytic domain"/>
    <property type="match status" value="1"/>
</dbReference>
<gene>
    <name evidence="2" type="ORF">DSM112329_01988</name>
</gene>
<name>A0AAU7AU71_9ACTN</name>
<proteinExistence type="predicted"/>
<organism evidence="2">
    <name type="scientific">Paraconexibacter sp. AEG42_29</name>
    <dbReference type="NCBI Taxonomy" id="2997339"/>
    <lineage>
        <taxon>Bacteria</taxon>
        <taxon>Bacillati</taxon>
        <taxon>Actinomycetota</taxon>
        <taxon>Thermoleophilia</taxon>
        <taxon>Solirubrobacterales</taxon>
        <taxon>Paraconexibacteraceae</taxon>
        <taxon>Paraconexibacter</taxon>
    </lineage>
</organism>
<evidence type="ECO:0000313" key="2">
    <source>
        <dbReference type="EMBL" id="XAY05144.1"/>
    </source>
</evidence>
<dbReference type="Gene3D" id="3.30.1490.70">
    <property type="match status" value="1"/>
</dbReference>
<dbReference type="GO" id="GO:0016874">
    <property type="term" value="F:ligase activity"/>
    <property type="evidence" value="ECO:0007669"/>
    <property type="project" value="UniProtKB-KW"/>
</dbReference>
<protein>
    <submittedName>
        <fullName evidence="2">RNA ligase</fullName>
    </submittedName>
</protein>
<dbReference type="AlphaFoldDB" id="A0AAU7AU71"/>
<feature type="domain" description="RNA ligase" evidence="1">
    <location>
        <begin position="24"/>
        <end position="205"/>
    </location>
</feature>
<accession>A0AAU7AU71</accession>
<dbReference type="RefSeq" id="WP_354701662.1">
    <property type="nucleotide sequence ID" value="NZ_CP114014.1"/>
</dbReference>
<sequence length="313" mass="32232">MTAADRFVPYPKLREVAADEPGGTWVATEKLHGANLAIVVTRTDVALAKRRAVLTPDAMPGFFGVQRLWPALAASGRLALDALPGTQALILYGELVGGGYPAAAAGSPDGAGPVQTGIAYSPGLVWCGFDARAEHDDGSATWLAVDERLRVLAAAGLPAVPELARGGLTALRRLPVLFPSRLPATLGLPPLAGNDAEGFVLMPAGPQPVSGSRTAEKHKQPRFAEDERYAGARPAVVGDAVDAELTDLAQALLTPARAQAARSKTGLDAEATVAELVADVLDAVDEQVGGLDAPARASLEAAVGPAAWRLLGR</sequence>
<keyword evidence="2" id="KW-0436">Ligase</keyword>
<dbReference type="Gene3D" id="3.30.470.30">
    <property type="entry name" value="DNA ligase/mRNA capping enzyme"/>
    <property type="match status" value="1"/>
</dbReference>
<dbReference type="Pfam" id="PF09414">
    <property type="entry name" value="RNA_ligase"/>
    <property type="match status" value="1"/>
</dbReference>